<evidence type="ECO:0000256" key="5">
    <source>
        <dbReference type="ARBA" id="ARBA00023242"/>
    </source>
</evidence>
<feature type="compositionally biased region" description="Polar residues" evidence="6">
    <location>
        <begin position="24"/>
        <end position="33"/>
    </location>
</feature>
<evidence type="ECO:0000256" key="1">
    <source>
        <dbReference type="ARBA" id="ARBA00004123"/>
    </source>
</evidence>
<feature type="compositionally biased region" description="Basic and acidic residues" evidence="6">
    <location>
        <begin position="498"/>
        <end position="511"/>
    </location>
</feature>
<evidence type="ECO:0000256" key="2">
    <source>
        <dbReference type="ARBA" id="ARBA00023015"/>
    </source>
</evidence>
<feature type="compositionally biased region" description="Low complexity" evidence="6">
    <location>
        <begin position="285"/>
        <end position="297"/>
    </location>
</feature>
<feature type="compositionally biased region" description="Basic and acidic residues" evidence="6">
    <location>
        <begin position="54"/>
        <end position="64"/>
    </location>
</feature>
<feature type="compositionally biased region" description="Polar residues" evidence="6">
    <location>
        <begin position="455"/>
        <end position="465"/>
    </location>
</feature>
<evidence type="ECO:0000313" key="7">
    <source>
        <dbReference type="EMBL" id="KAG7562160.1"/>
    </source>
</evidence>
<feature type="region of interest" description="Disordered" evidence="6">
    <location>
        <begin position="245"/>
        <end position="354"/>
    </location>
</feature>
<dbReference type="PANTHER" id="PTHR15741:SF27">
    <property type="entry name" value="TRANSCRIPTION FACTOR AP-4"/>
    <property type="match status" value="1"/>
</dbReference>
<dbReference type="PANTHER" id="PTHR15741">
    <property type="entry name" value="BASIC HELIX-LOOP-HELIX ZIP TRANSCRIPTION FACTOR"/>
    <property type="match status" value="1"/>
</dbReference>
<dbReference type="GO" id="GO:0046983">
    <property type="term" value="F:protein dimerization activity"/>
    <property type="evidence" value="ECO:0007669"/>
    <property type="project" value="InterPro"/>
</dbReference>
<feature type="compositionally biased region" description="Polar residues" evidence="6">
    <location>
        <begin position="271"/>
        <end position="283"/>
    </location>
</feature>
<feature type="compositionally biased region" description="Gly residues" evidence="6">
    <location>
        <begin position="251"/>
        <end position="261"/>
    </location>
</feature>
<name>A0A8K0NRV1_9TREE</name>
<feature type="compositionally biased region" description="Basic and acidic residues" evidence="6">
    <location>
        <begin position="438"/>
        <end position="454"/>
    </location>
</feature>
<feature type="region of interest" description="Disordered" evidence="6">
    <location>
        <begin position="186"/>
        <end position="212"/>
    </location>
</feature>
<accession>A0A8K0NRV1</accession>
<evidence type="ECO:0000256" key="3">
    <source>
        <dbReference type="ARBA" id="ARBA00023125"/>
    </source>
</evidence>
<comment type="subcellular location">
    <subcellularLocation>
        <location evidence="1">Nucleus</location>
    </subcellularLocation>
</comment>
<keyword evidence="8" id="KW-1185">Reference proteome</keyword>
<dbReference type="GO" id="GO:0000981">
    <property type="term" value="F:DNA-binding transcription factor activity, RNA polymerase II-specific"/>
    <property type="evidence" value="ECO:0007669"/>
    <property type="project" value="TreeGrafter"/>
</dbReference>
<reference evidence="7" key="1">
    <citation type="submission" date="2020-04" db="EMBL/GenBank/DDBJ databases">
        <title>Analysis of mating type loci in Filobasidium floriforme.</title>
        <authorList>
            <person name="Nowrousian M."/>
        </authorList>
    </citation>
    <scope>NUCLEOTIDE SEQUENCE</scope>
    <source>
        <strain evidence="7">CBS 6242</strain>
    </source>
</reference>
<feature type="region of interest" description="Disordered" evidence="6">
    <location>
        <begin position="397"/>
        <end position="422"/>
    </location>
</feature>
<evidence type="ECO:0008006" key="9">
    <source>
        <dbReference type="Google" id="ProtNLM"/>
    </source>
</evidence>
<protein>
    <recommendedName>
        <fullName evidence="9">BHLH domain-containing protein</fullName>
    </recommendedName>
</protein>
<dbReference type="EMBL" id="JABELV010000038">
    <property type="protein sequence ID" value="KAG7562160.1"/>
    <property type="molecule type" value="Genomic_DNA"/>
</dbReference>
<gene>
    <name evidence="7" type="ORF">FFLO_02442</name>
</gene>
<feature type="compositionally biased region" description="Polar residues" evidence="6">
    <location>
        <begin position="413"/>
        <end position="422"/>
    </location>
</feature>
<sequence>MSDGDGHGDPLTEAGHPINDSLDQHSQLDSTVTARYASHAMDTEPHQGYSQMDNDEHDHNHDTFFDGSAMIHAAFAAQAIELAERERQEADHYEPQAGSIQGVGEEVLGYGTYSYGRAGQADAVVTGSLPLRQEDSYRTSKKRKLTSGRAKKTKSKGKATDEHTGGSLIFTGDAALGLDVWPMEDSDQAQLEASPHGIASKRQSPADIATKKRLHITAEQKRRAAIKSGYEALYRVIPALRDADLKEGKGRGGSGPGGGGSRTIRNDEHNGQTSAQTTESRTASSRRGGQSKGSSLSPGGIGDGNDDRKANRSYPHHQQYDDQGRPIRPGVRSIFPLVRQPGSEVTDGRQGPRSESVVLQQTVLYLRREQVDRLDLMQRLRGLRRFAKRTLPLEQHEQLGLNPRRAGVDQLHSESTNGRIESDTTQFSSGFALTSDYGSREFVPDSEKHGERSEVPTQSDVSNRARSIPYPTTLEAALVDDQRSPRRAGLTLHVNLEDAPHHIEERADRDSYPPPLEAQAHSDNPSVPDVSEIKNVMIDWEGEWTGGAFVEGDDLEA</sequence>
<organism evidence="7 8">
    <name type="scientific">Filobasidium floriforme</name>
    <dbReference type="NCBI Taxonomy" id="5210"/>
    <lineage>
        <taxon>Eukaryota</taxon>
        <taxon>Fungi</taxon>
        <taxon>Dikarya</taxon>
        <taxon>Basidiomycota</taxon>
        <taxon>Agaricomycotina</taxon>
        <taxon>Tremellomycetes</taxon>
        <taxon>Filobasidiales</taxon>
        <taxon>Filobasidiaceae</taxon>
        <taxon>Filobasidium</taxon>
    </lineage>
</organism>
<evidence type="ECO:0000313" key="8">
    <source>
        <dbReference type="Proteomes" id="UP000812966"/>
    </source>
</evidence>
<feature type="region of interest" description="Disordered" evidence="6">
    <location>
        <begin position="134"/>
        <end position="164"/>
    </location>
</feature>
<evidence type="ECO:0000256" key="6">
    <source>
        <dbReference type="SAM" id="MobiDB-lite"/>
    </source>
</evidence>
<dbReference type="InterPro" id="IPR052207">
    <property type="entry name" value="Max-like/E-box_TFs"/>
</dbReference>
<dbReference type="InterPro" id="IPR036638">
    <property type="entry name" value="HLH_DNA-bd_sf"/>
</dbReference>
<comment type="caution">
    <text evidence="7">The sequence shown here is derived from an EMBL/GenBank/DDBJ whole genome shotgun (WGS) entry which is preliminary data.</text>
</comment>
<proteinExistence type="predicted"/>
<feature type="region of interest" description="Disordered" evidence="6">
    <location>
        <begin position="498"/>
        <end position="529"/>
    </location>
</feature>
<keyword evidence="4" id="KW-0804">Transcription</keyword>
<dbReference type="OrthoDB" id="5778525at2759"/>
<keyword evidence="3" id="KW-0238">DNA-binding</keyword>
<evidence type="ECO:0000256" key="4">
    <source>
        <dbReference type="ARBA" id="ARBA00023163"/>
    </source>
</evidence>
<feature type="compositionally biased region" description="Basic residues" evidence="6">
    <location>
        <begin position="139"/>
        <end position="157"/>
    </location>
</feature>
<dbReference type="SUPFAM" id="SSF47459">
    <property type="entry name" value="HLH, helix-loop-helix DNA-binding domain"/>
    <property type="match status" value="1"/>
</dbReference>
<dbReference type="GO" id="GO:0000978">
    <property type="term" value="F:RNA polymerase II cis-regulatory region sequence-specific DNA binding"/>
    <property type="evidence" value="ECO:0007669"/>
    <property type="project" value="TreeGrafter"/>
</dbReference>
<keyword evidence="2" id="KW-0805">Transcription regulation</keyword>
<keyword evidence="5" id="KW-0539">Nucleus</keyword>
<feature type="compositionally biased region" description="Basic and acidic residues" evidence="6">
    <location>
        <begin position="1"/>
        <end position="10"/>
    </location>
</feature>
<feature type="region of interest" description="Disordered" evidence="6">
    <location>
        <begin position="1"/>
        <end position="64"/>
    </location>
</feature>
<dbReference type="GO" id="GO:0005634">
    <property type="term" value="C:nucleus"/>
    <property type="evidence" value="ECO:0007669"/>
    <property type="project" value="UniProtKB-SubCell"/>
</dbReference>
<dbReference type="AlphaFoldDB" id="A0A8K0NRV1"/>
<dbReference type="Proteomes" id="UP000812966">
    <property type="component" value="Unassembled WGS sequence"/>
</dbReference>
<feature type="region of interest" description="Disordered" evidence="6">
    <location>
        <begin position="436"/>
        <end position="468"/>
    </location>
</feature>